<protein>
    <recommendedName>
        <fullName evidence="1">Transposase TnpC homeodomain domain-containing protein</fullName>
    </recommendedName>
</protein>
<dbReference type="AlphaFoldDB" id="A0A841LWU2"/>
<dbReference type="InterPro" id="IPR024463">
    <property type="entry name" value="Transposase_TnpC_homeodom"/>
</dbReference>
<reference evidence="2 3" key="1">
    <citation type="submission" date="2020-08" db="EMBL/GenBank/DDBJ databases">
        <title>Genomic Encyclopedia of Type Strains, Phase IV (KMG-IV): sequencing the most valuable type-strain genomes for metagenomic binning, comparative biology and taxonomic classification.</title>
        <authorList>
            <person name="Goeker M."/>
        </authorList>
    </citation>
    <scope>NUCLEOTIDE SEQUENCE [LARGE SCALE GENOMIC DNA]</scope>
    <source>
        <strain evidence="2 3">DSM 22336</strain>
    </source>
</reference>
<comment type="caution">
    <text evidence="2">The sequence shown here is derived from an EMBL/GenBank/DDBJ whole genome shotgun (WGS) entry which is preliminary data.</text>
</comment>
<evidence type="ECO:0000259" key="1">
    <source>
        <dbReference type="Pfam" id="PF13007"/>
    </source>
</evidence>
<feature type="domain" description="Transposase TnpC homeodomain" evidence="1">
    <location>
        <begin position="2"/>
        <end position="77"/>
    </location>
</feature>
<evidence type="ECO:0000313" key="2">
    <source>
        <dbReference type="EMBL" id="MBB6262653.1"/>
    </source>
</evidence>
<keyword evidence="3" id="KW-1185">Reference proteome</keyword>
<sequence>MRLEIEKLKRDLYGSRSERKARLLDQMELQLEELEAAACEDQLAAECAAAQASTVKPFARQRPSRKPFAAHLPRERVVLAALQTAPVADRGNYQSRVRISRERWK</sequence>
<gene>
    <name evidence="2" type="ORF">FHS77_003235</name>
</gene>
<proteinExistence type="predicted"/>
<name>A0A841LWU2_9HYPH</name>
<dbReference type="Proteomes" id="UP000555393">
    <property type="component" value="Unassembled WGS sequence"/>
</dbReference>
<evidence type="ECO:0000313" key="3">
    <source>
        <dbReference type="Proteomes" id="UP000555393"/>
    </source>
</evidence>
<dbReference type="EMBL" id="JACIIU010000057">
    <property type="protein sequence ID" value="MBB6262653.1"/>
    <property type="molecule type" value="Genomic_DNA"/>
</dbReference>
<dbReference type="Pfam" id="PF13007">
    <property type="entry name" value="LZ_Tnp_IS66"/>
    <property type="match status" value="1"/>
</dbReference>
<accession>A0A841LWU2</accession>
<organism evidence="2 3">
    <name type="scientific">Paenochrobactrum gallinarii</name>
    <dbReference type="NCBI Taxonomy" id="643673"/>
    <lineage>
        <taxon>Bacteria</taxon>
        <taxon>Pseudomonadati</taxon>
        <taxon>Pseudomonadota</taxon>
        <taxon>Alphaproteobacteria</taxon>
        <taxon>Hyphomicrobiales</taxon>
        <taxon>Brucellaceae</taxon>
        <taxon>Paenochrobactrum</taxon>
    </lineage>
</organism>